<dbReference type="Proteomes" id="UP000427071">
    <property type="component" value="Chromosome"/>
</dbReference>
<evidence type="ECO:0000313" key="4">
    <source>
        <dbReference type="Proteomes" id="UP000427071"/>
    </source>
</evidence>
<dbReference type="PROSITE" id="PS51257">
    <property type="entry name" value="PROKAR_LIPOPROTEIN"/>
    <property type="match status" value="1"/>
</dbReference>
<dbReference type="KEGG" id="ckw:CKALI_01920"/>
<dbReference type="PANTHER" id="PTHR36933">
    <property type="entry name" value="SLL0788 PROTEIN"/>
    <property type="match status" value="1"/>
</dbReference>
<sequence length="178" mass="19870">MKKALIGAFSVLGLLVTSCSNAQTNSAEFGNVTDVHFIAMMTPHHQQAVDLSGIILEKQSISPETKDLAERIKVGQQEEIDYMKGLATKWGEEDTMQLHAQHIANGMIVPSELEQLRSLEGPDAEQSFLELMHSHHEGAILMTQDEVQNGHYQPLREAAQKMIEVQTAEMQEMENLMD</sequence>
<dbReference type="RefSeq" id="WP_156191700.1">
    <property type="nucleotide sequence ID" value="NZ_CP046452.1"/>
</dbReference>
<evidence type="ECO:0000313" key="3">
    <source>
        <dbReference type="EMBL" id="QGU01283.1"/>
    </source>
</evidence>
<evidence type="ECO:0000256" key="1">
    <source>
        <dbReference type="SAM" id="SignalP"/>
    </source>
</evidence>
<feature type="domain" description="DUF305" evidence="2">
    <location>
        <begin position="34"/>
        <end position="176"/>
    </location>
</feature>
<dbReference type="PANTHER" id="PTHR36933:SF1">
    <property type="entry name" value="SLL0788 PROTEIN"/>
    <property type="match status" value="1"/>
</dbReference>
<name>A0A6B8VAI7_9CORY</name>
<dbReference type="Gene3D" id="1.20.1260.10">
    <property type="match status" value="1"/>
</dbReference>
<reference evidence="4" key="1">
    <citation type="submission" date="2019-11" db="EMBL/GenBank/DDBJ databases">
        <title>Complete genome sequence of Corynebacterium kalinowskii 1959, a novel Corynebacterium species isolated from soil of a small paddock in Vilsendorf, Germany.</title>
        <authorList>
            <person name="Schaffert L."/>
            <person name="Ruwe M."/>
            <person name="Milse J."/>
            <person name="Hanuschka K."/>
            <person name="Ortseifen V."/>
            <person name="Droste J."/>
            <person name="Brandt D."/>
            <person name="Schlueter L."/>
            <person name="Kutter Y."/>
            <person name="Vinke S."/>
            <person name="Viehoefer P."/>
            <person name="Jacob L."/>
            <person name="Luebke N.-C."/>
            <person name="Schulte-Berndt E."/>
            <person name="Hain C."/>
            <person name="Linder M."/>
            <person name="Schmidt P."/>
            <person name="Wollenschlaeger L."/>
            <person name="Luttermann T."/>
            <person name="Thieme E."/>
            <person name="Hassa J."/>
            <person name="Haak M."/>
            <person name="Wittchen M."/>
            <person name="Mentz A."/>
            <person name="Persicke M."/>
            <person name="Busche T."/>
            <person name="Ruckert C."/>
        </authorList>
    </citation>
    <scope>NUCLEOTIDE SEQUENCE [LARGE SCALE GENOMIC DNA]</scope>
    <source>
        <strain evidence="4">1959</strain>
    </source>
</reference>
<keyword evidence="1" id="KW-0732">Signal</keyword>
<protein>
    <recommendedName>
        <fullName evidence="2">DUF305 domain-containing protein</fullName>
    </recommendedName>
</protein>
<keyword evidence="4" id="KW-1185">Reference proteome</keyword>
<proteinExistence type="predicted"/>
<dbReference type="Pfam" id="PF03713">
    <property type="entry name" value="DUF305"/>
    <property type="match status" value="1"/>
</dbReference>
<dbReference type="InterPro" id="IPR005183">
    <property type="entry name" value="DUF305_CopM-like"/>
</dbReference>
<organism evidence="3 4">
    <name type="scientific">Corynebacterium kalinowskii</name>
    <dbReference type="NCBI Taxonomy" id="2675216"/>
    <lineage>
        <taxon>Bacteria</taxon>
        <taxon>Bacillati</taxon>
        <taxon>Actinomycetota</taxon>
        <taxon>Actinomycetes</taxon>
        <taxon>Mycobacteriales</taxon>
        <taxon>Corynebacteriaceae</taxon>
        <taxon>Corynebacterium</taxon>
    </lineage>
</organism>
<evidence type="ECO:0000259" key="2">
    <source>
        <dbReference type="Pfam" id="PF03713"/>
    </source>
</evidence>
<feature type="signal peptide" evidence="1">
    <location>
        <begin position="1"/>
        <end position="22"/>
    </location>
</feature>
<feature type="chain" id="PRO_5025618137" description="DUF305 domain-containing protein" evidence="1">
    <location>
        <begin position="23"/>
        <end position="178"/>
    </location>
</feature>
<dbReference type="EMBL" id="CP046452">
    <property type="protein sequence ID" value="QGU01283.1"/>
    <property type="molecule type" value="Genomic_DNA"/>
</dbReference>
<dbReference type="InterPro" id="IPR012347">
    <property type="entry name" value="Ferritin-like"/>
</dbReference>
<accession>A0A6B8VAI7</accession>
<dbReference type="AlphaFoldDB" id="A0A6B8VAI7"/>
<gene>
    <name evidence="3" type="ORF">CKALI_01920</name>
</gene>